<proteinExistence type="predicted"/>
<dbReference type="EMBL" id="CM032187">
    <property type="protein sequence ID" value="KAG7089311.1"/>
    <property type="molecule type" value="Genomic_DNA"/>
</dbReference>
<reference evidence="1" key="1">
    <citation type="journal article" date="2021" name="Genome Biol. Evol.">
        <title>The assembled and annotated genome of the fairy-ring fungus Marasmius oreades.</title>
        <authorList>
            <person name="Hiltunen M."/>
            <person name="Ament-Velasquez S.L."/>
            <person name="Johannesson H."/>
        </authorList>
    </citation>
    <scope>NUCLEOTIDE SEQUENCE</scope>
    <source>
        <strain evidence="1">03SP1</strain>
    </source>
</reference>
<evidence type="ECO:0008006" key="3">
    <source>
        <dbReference type="Google" id="ProtNLM"/>
    </source>
</evidence>
<keyword evidence="2" id="KW-1185">Reference proteome</keyword>
<organism evidence="1 2">
    <name type="scientific">Marasmius oreades</name>
    <name type="common">fairy-ring Marasmius</name>
    <dbReference type="NCBI Taxonomy" id="181124"/>
    <lineage>
        <taxon>Eukaryota</taxon>
        <taxon>Fungi</taxon>
        <taxon>Dikarya</taxon>
        <taxon>Basidiomycota</taxon>
        <taxon>Agaricomycotina</taxon>
        <taxon>Agaricomycetes</taxon>
        <taxon>Agaricomycetidae</taxon>
        <taxon>Agaricales</taxon>
        <taxon>Marasmiineae</taxon>
        <taxon>Marasmiaceae</taxon>
        <taxon>Marasmius</taxon>
    </lineage>
</organism>
<evidence type="ECO:0000313" key="2">
    <source>
        <dbReference type="Proteomes" id="UP001049176"/>
    </source>
</evidence>
<dbReference type="Proteomes" id="UP001049176">
    <property type="component" value="Chromosome 7"/>
</dbReference>
<dbReference type="AlphaFoldDB" id="A0A9P7UQR8"/>
<dbReference type="GeneID" id="66080082"/>
<comment type="caution">
    <text evidence="1">The sequence shown here is derived from an EMBL/GenBank/DDBJ whole genome shotgun (WGS) entry which is preliminary data.</text>
</comment>
<dbReference type="KEGG" id="more:E1B28_011007"/>
<accession>A0A9P7UQR8</accession>
<protein>
    <recommendedName>
        <fullName evidence="3">Protein kinase domain-containing protein</fullName>
    </recommendedName>
</protein>
<dbReference type="SUPFAM" id="SSF56112">
    <property type="entry name" value="Protein kinase-like (PK-like)"/>
    <property type="match status" value="1"/>
</dbReference>
<sequence>MERKYLWCYFFIEKIPTHSRSVVIQYSPMEHLAFTRHNIAELVDLPQTHFQLYKPKVRIPLLTEGSLFEKIEDVIVRGDSLEVLKGGALQSTFWSAELSSMEEEVACFDILVIPDRVLEALKPIAGLPDSLRSRRDVIKARCRVLANSIASPPQAGADPQSHFGDSMIVAGRPLYRYHLPTAIYSPELAKLTERFSHLAEVKATPERVRQAAVLVSLGAEIYSEEEERENALRDHLDQIFGPADWGTSVNGGAATPAAVWGLAMVLEIKNEKGVGGNPQLQAFFSRLHIVQGSKKDGKFLTSNFPCIILSISSTLFEVSLAVMTQALMVDDVFRADIRGGLYLEHDAITLARALTVIADGLEDLKEYYTKVYSHDADKHADYLYPNPVCQDTLQPPSYGPLTFLEKLPASTVLPDDVADRGQSTADRFEYSMALFRATMPDGTVVMVKFTPSYNAESHRLLAIEGLAPKLLHHTRIAGGWLVIVMEDLDRAQNALTYLDNSPTLRLPRSVYDDVQRALKKLHEKKLVFGDLRIQNIMVQGDGDSVDRIKTYLVDFDWCGIEGEARYPIFMSQLKVYWDAGMLPYEKMLMCHDQELLKVLKGFCDTA</sequence>
<gene>
    <name evidence="1" type="ORF">E1B28_011007</name>
</gene>
<dbReference type="Pfam" id="PF06293">
    <property type="entry name" value="Kdo"/>
    <property type="match status" value="1"/>
</dbReference>
<dbReference type="RefSeq" id="XP_043005781.1">
    <property type="nucleotide sequence ID" value="XM_043155997.1"/>
</dbReference>
<name>A0A9P7UQR8_9AGAR</name>
<evidence type="ECO:0000313" key="1">
    <source>
        <dbReference type="EMBL" id="KAG7089311.1"/>
    </source>
</evidence>
<dbReference type="Gene3D" id="1.10.510.10">
    <property type="entry name" value="Transferase(Phosphotransferase) domain 1"/>
    <property type="match status" value="1"/>
</dbReference>
<dbReference type="OrthoDB" id="3250441at2759"/>
<dbReference type="InterPro" id="IPR011009">
    <property type="entry name" value="Kinase-like_dom_sf"/>
</dbReference>